<dbReference type="Pfam" id="PF03466">
    <property type="entry name" value="LysR_substrate"/>
    <property type="match status" value="1"/>
</dbReference>
<evidence type="ECO:0000313" key="7">
    <source>
        <dbReference type="Proteomes" id="UP000193675"/>
    </source>
</evidence>
<dbReference type="PANTHER" id="PTHR30118">
    <property type="entry name" value="HTH-TYPE TRANSCRIPTIONAL REGULATOR LEUO-RELATED"/>
    <property type="match status" value="1"/>
</dbReference>
<evidence type="ECO:0000256" key="4">
    <source>
        <dbReference type="ARBA" id="ARBA00023163"/>
    </source>
</evidence>
<dbReference type="InterPro" id="IPR050389">
    <property type="entry name" value="LysR-type_TF"/>
</dbReference>
<keyword evidence="3" id="KW-0238">DNA-binding</keyword>
<dbReference type="RefSeq" id="WP_084857864.1">
    <property type="nucleotide sequence ID" value="NZ_JAOTEI010000102.1"/>
</dbReference>
<dbReference type="GO" id="GO:0003700">
    <property type="term" value="F:DNA-binding transcription factor activity"/>
    <property type="evidence" value="ECO:0007669"/>
    <property type="project" value="InterPro"/>
</dbReference>
<dbReference type="Pfam" id="PF00126">
    <property type="entry name" value="HTH_1"/>
    <property type="match status" value="1"/>
</dbReference>
<dbReference type="Proteomes" id="UP000193675">
    <property type="component" value="Unassembled WGS sequence"/>
</dbReference>
<comment type="caution">
    <text evidence="6">The sequence shown here is derived from an EMBL/GenBank/DDBJ whole genome shotgun (WGS) entry which is preliminary data.</text>
</comment>
<dbReference type="Gene3D" id="1.10.10.10">
    <property type="entry name" value="Winged helix-like DNA-binding domain superfamily/Winged helix DNA-binding domain"/>
    <property type="match status" value="1"/>
</dbReference>
<dbReference type="PANTHER" id="PTHR30118:SF15">
    <property type="entry name" value="TRANSCRIPTIONAL REGULATORY PROTEIN"/>
    <property type="match status" value="1"/>
</dbReference>
<accession>A0A1X0ZTU7</accession>
<dbReference type="InterPro" id="IPR005119">
    <property type="entry name" value="LysR_subst-bd"/>
</dbReference>
<gene>
    <name evidence="6" type="ORF">B7H17_16975</name>
</gene>
<dbReference type="GO" id="GO:0003677">
    <property type="term" value="F:DNA binding"/>
    <property type="evidence" value="ECO:0007669"/>
    <property type="project" value="UniProtKB-KW"/>
</dbReference>
<dbReference type="SUPFAM" id="SSF53850">
    <property type="entry name" value="Periplasmic binding protein-like II"/>
    <property type="match status" value="1"/>
</dbReference>
<dbReference type="InterPro" id="IPR036390">
    <property type="entry name" value="WH_DNA-bd_sf"/>
</dbReference>
<evidence type="ECO:0000256" key="3">
    <source>
        <dbReference type="ARBA" id="ARBA00023125"/>
    </source>
</evidence>
<evidence type="ECO:0000259" key="5">
    <source>
        <dbReference type="PROSITE" id="PS50931"/>
    </source>
</evidence>
<organism evidence="6 7">
    <name type="scientific">Pseudomonas putida</name>
    <name type="common">Arthrobacter siderocapsulatus</name>
    <dbReference type="NCBI Taxonomy" id="303"/>
    <lineage>
        <taxon>Bacteria</taxon>
        <taxon>Pseudomonadati</taxon>
        <taxon>Pseudomonadota</taxon>
        <taxon>Gammaproteobacteria</taxon>
        <taxon>Pseudomonadales</taxon>
        <taxon>Pseudomonadaceae</taxon>
        <taxon>Pseudomonas</taxon>
    </lineage>
</organism>
<reference evidence="6 7" key="1">
    <citation type="submission" date="2017-04" db="EMBL/GenBank/DDBJ databases">
        <title>Presence of VIM-2 positive Pseudomonas species in chickens and their surrounding environment.</title>
        <authorList>
            <person name="Zhang R."/>
        </authorList>
    </citation>
    <scope>NUCLEOTIDE SEQUENCE [LARGE SCALE GENOMIC DNA]</scope>
    <source>
        <strain evidence="6 7">DZ-C18</strain>
    </source>
</reference>
<proteinExistence type="inferred from homology"/>
<evidence type="ECO:0000256" key="2">
    <source>
        <dbReference type="ARBA" id="ARBA00023015"/>
    </source>
</evidence>
<evidence type="ECO:0000256" key="1">
    <source>
        <dbReference type="ARBA" id="ARBA00009437"/>
    </source>
</evidence>
<keyword evidence="4" id="KW-0804">Transcription</keyword>
<dbReference type="Gene3D" id="3.40.190.10">
    <property type="entry name" value="Periplasmic binding protein-like II"/>
    <property type="match status" value="2"/>
</dbReference>
<sequence length="305" mass="33738">MNRNELRRIDLNLLVVFETLMFERNLTRAAEKLFLGQPAVSAALARLRDLFDDPLLVRNGRSFEPTLRALAILRELQPAMDTISSAVSRARDFDPATNRDTFRIGLSDDAEFGLFPHLLKHIREQAPNVVIVVRRVNFLLMSGMLASGEISVGVSYTTELPANAKRRKLRDMAVKVLRGDDCSEPLSLDDFSERPHALVSFSGDLCGNIDNDLARVGRTRRVVLAVPQFSGLRSILAGTQLLACVPDYAAAALIDGSQLRAEDAPFPIATSELSMVWGEVTDNDPAERWLRAKIIEHMGQPASST</sequence>
<dbReference type="InterPro" id="IPR000847">
    <property type="entry name" value="LysR_HTH_N"/>
</dbReference>
<dbReference type="OrthoDB" id="6621790at2"/>
<comment type="similarity">
    <text evidence="1">Belongs to the LysR transcriptional regulatory family.</text>
</comment>
<protein>
    <submittedName>
        <fullName evidence="6">LysR family transcriptional regulator</fullName>
    </submittedName>
</protein>
<dbReference type="InterPro" id="IPR036388">
    <property type="entry name" value="WH-like_DNA-bd_sf"/>
</dbReference>
<dbReference type="AlphaFoldDB" id="A0A1X0ZTU7"/>
<dbReference type="EMBL" id="NBWC01000024">
    <property type="protein sequence ID" value="ORL63040.1"/>
    <property type="molecule type" value="Genomic_DNA"/>
</dbReference>
<dbReference type="SUPFAM" id="SSF46785">
    <property type="entry name" value="Winged helix' DNA-binding domain"/>
    <property type="match status" value="1"/>
</dbReference>
<evidence type="ECO:0000313" key="6">
    <source>
        <dbReference type="EMBL" id="ORL63040.1"/>
    </source>
</evidence>
<keyword evidence="2" id="KW-0805">Transcription regulation</keyword>
<feature type="domain" description="HTH lysR-type" evidence="5">
    <location>
        <begin position="9"/>
        <end position="66"/>
    </location>
</feature>
<dbReference type="PROSITE" id="PS50931">
    <property type="entry name" value="HTH_LYSR"/>
    <property type="match status" value="1"/>
</dbReference>
<name>A0A1X0ZTU7_PSEPU</name>
<dbReference type="PRINTS" id="PR00039">
    <property type="entry name" value="HTHLYSR"/>
</dbReference>